<evidence type="ECO:0000313" key="9">
    <source>
        <dbReference type="Proteomes" id="UP000593892"/>
    </source>
</evidence>
<sequence length="304" mass="33215">MSETMMAVCFFLFVMATVGAALLLVRWRTAATIQDGGLQTPQSSGQKGLSASLQESMFVIGELAAGQKPRKDHTRNSLIAAGYRSPAAGTIFYGTKVAVALFCGVVLGWIGLLDHESLSMGFVLSICGMGFGFLLPDRVLDAKVNQRCYQLERALPNALDLMVLGIEAGQSLDSALIETSRELRGLYPELSSEFGQVQVELRAGRSRTEVLYSLGQRTNSMELRKLSTVLIDSDRFGTSLGPALRNHARYLRTRRRHKAQESARKLSVKLVFPVFFLIMPAVFVITLGPAVLTFYEAIGPTLGM</sequence>
<dbReference type="PANTHER" id="PTHR35007">
    <property type="entry name" value="INTEGRAL MEMBRANE PROTEIN-RELATED"/>
    <property type="match status" value="1"/>
</dbReference>
<evidence type="ECO:0000256" key="2">
    <source>
        <dbReference type="ARBA" id="ARBA00022475"/>
    </source>
</evidence>
<dbReference type="KEGG" id="pfer:IRI77_35345"/>
<keyword evidence="9" id="KW-1185">Reference proteome</keyword>
<evidence type="ECO:0000256" key="5">
    <source>
        <dbReference type="ARBA" id="ARBA00023136"/>
    </source>
</evidence>
<keyword evidence="5 6" id="KW-0472">Membrane</keyword>
<organism evidence="8 9">
    <name type="scientific">Paludibaculum fermentans</name>
    <dbReference type="NCBI Taxonomy" id="1473598"/>
    <lineage>
        <taxon>Bacteria</taxon>
        <taxon>Pseudomonadati</taxon>
        <taxon>Acidobacteriota</taxon>
        <taxon>Terriglobia</taxon>
        <taxon>Bryobacterales</taxon>
        <taxon>Bryobacteraceae</taxon>
        <taxon>Paludibaculum</taxon>
    </lineage>
</organism>
<dbReference type="InterPro" id="IPR018076">
    <property type="entry name" value="T2SS_GspF_dom"/>
</dbReference>
<dbReference type="EMBL" id="CP063849">
    <property type="protein sequence ID" value="QOY87955.1"/>
    <property type="molecule type" value="Genomic_DNA"/>
</dbReference>
<evidence type="ECO:0000256" key="1">
    <source>
        <dbReference type="ARBA" id="ARBA00004651"/>
    </source>
</evidence>
<feature type="transmembrane region" description="Helical" evidence="6">
    <location>
        <begin position="270"/>
        <end position="295"/>
    </location>
</feature>
<dbReference type="GO" id="GO:0005886">
    <property type="term" value="C:plasma membrane"/>
    <property type="evidence" value="ECO:0007669"/>
    <property type="project" value="UniProtKB-SubCell"/>
</dbReference>
<keyword evidence="3 6" id="KW-0812">Transmembrane</keyword>
<evidence type="ECO:0000256" key="4">
    <source>
        <dbReference type="ARBA" id="ARBA00022989"/>
    </source>
</evidence>
<gene>
    <name evidence="8" type="ORF">IRI77_35345</name>
</gene>
<feature type="transmembrane region" description="Helical" evidence="6">
    <location>
        <begin position="91"/>
        <end position="112"/>
    </location>
</feature>
<dbReference type="Pfam" id="PF00482">
    <property type="entry name" value="T2SSF"/>
    <property type="match status" value="1"/>
</dbReference>
<feature type="transmembrane region" description="Helical" evidence="6">
    <location>
        <begin position="6"/>
        <end position="25"/>
    </location>
</feature>
<proteinExistence type="predicted"/>
<evidence type="ECO:0000259" key="7">
    <source>
        <dbReference type="Pfam" id="PF00482"/>
    </source>
</evidence>
<evidence type="ECO:0000313" key="8">
    <source>
        <dbReference type="EMBL" id="QOY87955.1"/>
    </source>
</evidence>
<keyword evidence="2" id="KW-1003">Cell membrane</keyword>
<dbReference type="RefSeq" id="WP_194449618.1">
    <property type="nucleotide sequence ID" value="NZ_CP063849.1"/>
</dbReference>
<comment type="subcellular location">
    <subcellularLocation>
        <location evidence="1">Cell membrane</location>
        <topology evidence="1">Multi-pass membrane protein</topology>
    </subcellularLocation>
</comment>
<dbReference type="PANTHER" id="PTHR35007:SF2">
    <property type="entry name" value="PILUS ASSEMBLE PROTEIN"/>
    <property type="match status" value="1"/>
</dbReference>
<protein>
    <submittedName>
        <fullName evidence="8">Type II secretion system F family protein</fullName>
    </submittedName>
</protein>
<feature type="domain" description="Type II secretion system protein GspF" evidence="7">
    <location>
        <begin position="159"/>
        <end position="287"/>
    </location>
</feature>
<accession>A0A7S7SLE0</accession>
<keyword evidence="4 6" id="KW-1133">Transmembrane helix</keyword>
<dbReference type="Proteomes" id="UP000593892">
    <property type="component" value="Chromosome"/>
</dbReference>
<evidence type="ECO:0000256" key="3">
    <source>
        <dbReference type="ARBA" id="ARBA00022692"/>
    </source>
</evidence>
<reference evidence="8 9" key="1">
    <citation type="submission" date="2020-10" db="EMBL/GenBank/DDBJ databases">
        <title>Complete genome sequence of Paludibaculum fermentans P105T, a facultatively anaerobic acidobacterium capable of dissimilatory Fe(III) reduction.</title>
        <authorList>
            <person name="Dedysh S.N."/>
            <person name="Beletsky A.V."/>
            <person name="Kulichevskaya I.S."/>
            <person name="Mardanov A.V."/>
            <person name="Ravin N.V."/>
        </authorList>
    </citation>
    <scope>NUCLEOTIDE SEQUENCE [LARGE SCALE GENOMIC DNA]</scope>
    <source>
        <strain evidence="8 9">P105</strain>
    </source>
</reference>
<dbReference type="AlphaFoldDB" id="A0A7S7SLE0"/>
<feature type="transmembrane region" description="Helical" evidence="6">
    <location>
        <begin position="118"/>
        <end position="135"/>
    </location>
</feature>
<name>A0A7S7SLE0_PALFE</name>
<evidence type="ECO:0000256" key="6">
    <source>
        <dbReference type="SAM" id="Phobius"/>
    </source>
</evidence>